<sequence length="48" mass="5617">MSFEFVSYFDIRILNLVAAKGRAKSYMGLKQNFVKEARGGKREMSRVW</sequence>
<evidence type="ECO:0000313" key="2">
    <source>
        <dbReference type="Proteomes" id="UP000501926"/>
    </source>
</evidence>
<organism evidence="1 2">
    <name type="scientific">Kuenenia stuttgartiensis</name>
    <dbReference type="NCBI Taxonomy" id="174633"/>
    <lineage>
        <taxon>Bacteria</taxon>
        <taxon>Pseudomonadati</taxon>
        <taxon>Planctomycetota</taxon>
        <taxon>Candidatus Brocadiia</taxon>
        <taxon>Candidatus Brocadiales</taxon>
        <taxon>Candidatus Brocadiaceae</taxon>
        <taxon>Candidatus Kuenenia</taxon>
    </lineage>
</organism>
<reference evidence="1 2" key="1">
    <citation type="submission" date="2020-02" db="EMBL/GenBank/DDBJ databases">
        <title>Newly sequenced genome of strain CSTR1 showed variability in Candidatus Kuenenia stuttgartiensis genomes.</title>
        <authorList>
            <person name="Ding C."/>
            <person name="Adrian L."/>
        </authorList>
    </citation>
    <scope>NUCLEOTIDE SEQUENCE [LARGE SCALE GENOMIC DNA]</scope>
    <source>
        <strain evidence="1 2">CSTR1</strain>
    </source>
</reference>
<evidence type="ECO:0000313" key="1">
    <source>
        <dbReference type="EMBL" id="QII12451.1"/>
    </source>
</evidence>
<dbReference type="Proteomes" id="UP000501926">
    <property type="component" value="Chromosome"/>
</dbReference>
<name>A0A6G7GSM9_KUEST</name>
<dbReference type="AlphaFoldDB" id="A0A6G7GSM9"/>
<gene>
    <name evidence="1" type="ORF">KsCSTR_30720</name>
</gene>
<protein>
    <submittedName>
        <fullName evidence="1">Uncharacterized protein</fullName>
    </submittedName>
</protein>
<proteinExistence type="predicted"/>
<dbReference type="EMBL" id="CP049055">
    <property type="protein sequence ID" value="QII12451.1"/>
    <property type="molecule type" value="Genomic_DNA"/>
</dbReference>
<accession>A0A6G7GSM9</accession>